<evidence type="ECO:0000259" key="13">
    <source>
        <dbReference type="PROSITE" id="PS50893"/>
    </source>
</evidence>
<dbReference type="PANTHER" id="PTHR43394">
    <property type="entry name" value="ATP-DEPENDENT PERMEASE MDL1, MITOCHONDRIAL"/>
    <property type="match status" value="1"/>
</dbReference>
<protein>
    <recommendedName>
        <fullName evidence="10">Fatty acid ABC transporter ATP-binding/permease protein</fullName>
    </recommendedName>
</protein>
<dbReference type="GO" id="GO:0016887">
    <property type="term" value="F:ATP hydrolysis activity"/>
    <property type="evidence" value="ECO:0007669"/>
    <property type="project" value="InterPro"/>
</dbReference>
<evidence type="ECO:0000256" key="4">
    <source>
        <dbReference type="ARBA" id="ARBA00022741"/>
    </source>
</evidence>
<feature type="domain" description="ABC transmembrane type-1" evidence="14">
    <location>
        <begin position="57"/>
        <end position="383"/>
    </location>
</feature>
<feature type="transmembrane region" description="Helical" evidence="12">
    <location>
        <begin position="242"/>
        <end position="259"/>
    </location>
</feature>
<dbReference type="SUPFAM" id="SSF52540">
    <property type="entry name" value="P-loop containing nucleoside triphosphate hydrolases"/>
    <property type="match status" value="1"/>
</dbReference>
<evidence type="ECO:0000313" key="16">
    <source>
        <dbReference type="Proteomes" id="UP000215896"/>
    </source>
</evidence>
<dbReference type="Pfam" id="PF00664">
    <property type="entry name" value="ABC_membrane"/>
    <property type="match status" value="1"/>
</dbReference>
<keyword evidence="5 15" id="KW-0067">ATP-binding</keyword>
<keyword evidence="7 12" id="KW-0472">Membrane</keyword>
<keyword evidence="2" id="KW-0813">Transport</keyword>
<evidence type="ECO:0000256" key="11">
    <source>
        <dbReference type="SAM" id="MobiDB-lite"/>
    </source>
</evidence>
<dbReference type="SMART" id="SM00382">
    <property type="entry name" value="AAA"/>
    <property type="match status" value="1"/>
</dbReference>
<evidence type="ECO:0000256" key="12">
    <source>
        <dbReference type="SAM" id="Phobius"/>
    </source>
</evidence>
<accession>A0A255GBI3</accession>
<dbReference type="PROSITE" id="PS00211">
    <property type="entry name" value="ABC_TRANSPORTER_1"/>
    <property type="match status" value="1"/>
</dbReference>
<dbReference type="InterPro" id="IPR017871">
    <property type="entry name" value="ABC_transporter-like_CS"/>
</dbReference>
<name>A0A255GBI3_9ACTN</name>
<dbReference type="CDD" id="cd03254">
    <property type="entry name" value="ABCC_Glucan_exporter_like"/>
    <property type="match status" value="1"/>
</dbReference>
<evidence type="ECO:0000256" key="2">
    <source>
        <dbReference type="ARBA" id="ARBA00022448"/>
    </source>
</evidence>
<feature type="region of interest" description="Disordered" evidence="11">
    <location>
        <begin position="1"/>
        <end position="33"/>
    </location>
</feature>
<comment type="caution">
    <text evidence="15">The sequence shown here is derived from an EMBL/GenBank/DDBJ whole genome shotgun (WGS) entry which is preliminary data.</text>
</comment>
<dbReference type="Gene3D" id="3.40.50.300">
    <property type="entry name" value="P-loop containing nucleotide triphosphate hydrolases"/>
    <property type="match status" value="1"/>
</dbReference>
<keyword evidence="6 12" id="KW-1133">Transmembrane helix</keyword>
<dbReference type="FunFam" id="3.40.50.300:FF:000287">
    <property type="entry name" value="Multidrug ABC transporter ATP-binding protein"/>
    <property type="match status" value="1"/>
</dbReference>
<evidence type="ECO:0000256" key="10">
    <source>
        <dbReference type="ARBA" id="ARBA00071747"/>
    </source>
</evidence>
<dbReference type="Pfam" id="PF00005">
    <property type="entry name" value="ABC_tran"/>
    <property type="match status" value="1"/>
</dbReference>
<dbReference type="PROSITE" id="PS50893">
    <property type="entry name" value="ABC_TRANSPORTER_2"/>
    <property type="match status" value="1"/>
</dbReference>
<organism evidence="15 16">
    <name type="scientific">Enemella evansiae</name>
    <dbReference type="NCBI Taxonomy" id="2016499"/>
    <lineage>
        <taxon>Bacteria</taxon>
        <taxon>Bacillati</taxon>
        <taxon>Actinomycetota</taxon>
        <taxon>Actinomycetes</taxon>
        <taxon>Propionibacteriales</taxon>
        <taxon>Propionibacteriaceae</taxon>
        <taxon>Enemella</taxon>
    </lineage>
</organism>
<reference evidence="15 16" key="1">
    <citation type="submission" date="2017-07" db="EMBL/GenBank/DDBJ databases">
        <title>Draft whole genome sequences of clinical Proprionibacteriaceae strains.</title>
        <authorList>
            <person name="Bernier A.-M."/>
            <person name="Bernard K."/>
            <person name="Domingo M.-C."/>
        </authorList>
    </citation>
    <scope>NUCLEOTIDE SEQUENCE [LARGE SCALE GENOMIC DNA]</scope>
    <source>
        <strain evidence="15 16">NML 030167</strain>
    </source>
</reference>
<gene>
    <name evidence="15" type="ORF">CGZ94_13055</name>
</gene>
<evidence type="ECO:0000256" key="7">
    <source>
        <dbReference type="ARBA" id="ARBA00023136"/>
    </source>
</evidence>
<feature type="domain" description="ABC transporter" evidence="13">
    <location>
        <begin position="415"/>
        <end position="649"/>
    </location>
</feature>
<dbReference type="GO" id="GO:0005886">
    <property type="term" value="C:plasma membrane"/>
    <property type="evidence" value="ECO:0007669"/>
    <property type="project" value="UniProtKB-SubCell"/>
</dbReference>
<evidence type="ECO:0000259" key="14">
    <source>
        <dbReference type="PROSITE" id="PS50929"/>
    </source>
</evidence>
<keyword evidence="4" id="KW-0547">Nucleotide-binding</keyword>
<dbReference type="InterPro" id="IPR039421">
    <property type="entry name" value="Type_1_exporter"/>
</dbReference>
<keyword evidence="3 12" id="KW-0812">Transmembrane</keyword>
<evidence type="ECO:0000256" key="3">
    <source>
        <dbReference type="ARBA" id="ARBA00022692"/>
    </source>
</evidence>
<evidence type="ECO:0000256" key="5">
    <source>
        <dbReference type="ARBA" id="ARBA00022840"/>
    </source>
</evidence>
<dbReference type="Gene3D" id="1.20.1560.10">
    <property type="entry name" value="ABC transporter type 1, transmembrane domain"/>
    <property type="match status" value="1"/>
</dbReference>
<evidence type="ECO:0000256" key="6">
    <source>
        <dbReference type="ARBA" id="ARBA00022989"/>
    </source>
</evidence>
<dbReference type="InterPro" id="IPR003439">
    <property type="entry name" value="ABC_transporter-like_ATP-bd"/>
</dbReference>
<comment type="subcellular location">
    <subcellularLocation>
        <location evidence="1">Cell membrane</location>
        <topology evidence="1">Multi-pass membrane protein</topology>
    </subcellularLocation>
</comment>
<dbReference type="InterPro" id="IPR036640">
    <property type="entry name" value="ABC1_TM_sf"/>
</dbReference>
<keyword evidence="16" id="KW-1185">Reference proteome</keyword>
<dbReference type="RefSeq" id="WP_094355241.1">
    <property type="nucleotide sequence ID" value="NZ_NMVK01000001.1"/>
</dbReference>
<evidence type="ECO:0000256" key="9">
    <source>
        <dbReference type="ARBA" id="ARBA00061644"/>
    </source>
</evidence>
<dbReference type="CDD" id="cd18547">
    <property type="entry name" value="ABC_6TM_Tm288_like"/>
    <property type="match status" value="1"/>
</dbReference>
<dbReference type="PANTHER" id="PTHR43394:SF1">
    <property type="entry name" value="ATP-BINDING CASSETTE SUB-FAMILY B MEMBER 10, MITOCHONDRIAL"/>
    <property type="match status" value="1"/>
</dbReference>
<feature type="transmembrane region" description="Helical" evidence="12">
    <location>
        <begin position="137"/>
        <end position="162"/>
    </location>
</feature>
<dbReference type="GO" id="GO:0005524">
    <property type="term" value="F:ATP binding"/>
    <property type="evidence" value="ECO:0007669"/>
    <property type="project" value="UniProtKB-KW"/>
</dbReference>
<dbReference type="EMBL" id="NMVO01000014">
    <property type="protein sequence ID" value="OYO12822.1"/>
    <property type="molecule type" value="Genomic_DNA"/>
</dbReference>
<evidence type="ECO:0000256" key="8">
    <source>
        <dbReference type="ARBA" id="ARBA00055053"/>
    </source>
</evidence>
<dbReference type="OrthoDB" id="9806127at2"/>
<comment type="similarity">
    <text evidence="9">Belongs to the ABC transporter superfamily. Lipid exporter (TC 3.A.1.106) family.</text>
</comment>
<proteinExistence type="inferred from homology"/>
<dbReference type="InterPro" id="IPR011527">
    <property type="entry name" value="ABC1_TM_dom"/>
</dbReference>
<dbReference type="SUPFAM" id="SSF90123">
    <property type="entry name" value="ABC transporter transmembrane region"/>
    <property type="match status" value="1"/>
</dbReference>
<dbReference type="PROSITE" id="PS50929">
    <property type="entry name" value="ABC_TM1F"/>
    <property type="match status" value="1"/>
</dbReference>
<feature type="transmembrane region" description="Helical" evidence="12">
    <location>
        <begin position="319"/>
        <end position="345"/>
    </location>
</feature>
<comment type="function">
    <text evidence="8">ABC transporter involved in fatty acid import. Transmembrane domains (TMD) form a pore in the membrane and the ATP-binding domain (NBD) is responsible for energy generation.</text>
</comment>
<dbReference type="InterPro" id="IPR003593">
    <property type="entry name" value="AAA+_ATPase"/>
</dbReference>
<sequence length="662" mass="71450">MSSTGQSAKAPERPKHRPTGPQLGGPGAPRAAEKAINFGPSLRRLMGRLRPERALVLGVLLLAAIGVGMNVVGPRILGMATDVIFTGILGTMMATMAPGSTKAQIVAGLRSRGDDTTADLLQNSAAVPGVGIDFNRLGWIVIFALALYVISAFLLWLQAYLLNGVVQRTVQRMRSDVAGKLNRLPLRYFDNQPRGELLSRVTNDIDNVSQSMQQTLSQLVNSLLTLVGVLLMMLLVSPLLTLIALITIPVSMMLTVAIGKRSQKLFAQTWKSTGELNAHIEEAYTGHALVKVFGRQQEVEQVFAERNNQLYKASFGSQFVSGIIMPTMMFIGNLNYVVIAVIGGLRVASGGMTLGEVQAFIQYSRQFTQPLTQVASMANLLQSGVASAERVFEVLDEAEEVPEGGSELAPVRGHVRFEEVDFSYRADRPLIAELSLDVPPGSTVAIVGPTGAGKTTLVNLVMRFYELDGGRILLDGVDIATLPRQALRSQIGMVLQDTWLFGGTIRDNIAYGRPDATDEEILAAAKATYVDRFVHSLPEGYDTVIDEEGSGVSAGEKQLITIARAFLADPALLILDEATSSVDTRTEALVQQAMAALRSNRTSFVIAHRLSTIRDADTILVMENGSIVEQGTHAELLAAEGAYARLYQAQFEAPIEDEELAS</sequence>
<evidence type="ECO:0000313" key="15">
    <source>
        <dbReference type="EMBL" id="OYO12822.1"/>
    </source>
</evidence>
<dbReference type="Proteomes" id="UP000215896">
    <property type="component" value="Unassembled WGS sequence"/>
</dbReference>
<feature type="transmembrane region" description="Helical" evidence="12">
    <location>
        <begin position="54"/>
        <end position="72"/>
    </location>
</feature>
<evidence type="ECO:0000256" key="1">
    <source>
        <dbReference type="ARBA" id="ARBA00004651"/>
    </source>
</evidence>
<dbReference type="AlphaFoldDB" id="A0A255GBI3"/>
<dbReference type="GO" id="GO:0015421">
    <property type="term" value="F:ABC-type oligopeptide transporter activity"/>
    <property type="evidence" value="ECO:0007669"/>
    <property type="project" value="TreeGrafter"/>
</dbReference>
<feature type="transmembrane region" description="Helical" evidence="12">
    <location>
        <begin position="219"/>
        <end position="236"/>
    </location>
</feature>
<dbReference type="InterPro" id="IPR027417">
    <property type="entry name" value="P-loop_NTPase"/>
</dbReference>